<evidence type="ECO:0000313" key="8">
    <source>
        <dbReference type="EMBL" id="MBM7702347.1"/>
    </source>
</evidence>
<keyword evidence="4" id="KW-0342">GTP-binding</keyword>
<evidence type="ECO:0000256" key="5">
    <source>
        <dbReference type="ARBA" id="ARBA00023136"/>
    </source>
</evidence>
<dbReference type="PROSITE" id="PS51781">
    <property type="entry name" value="SH3B"/>
    <property type="match status" value="1"/>
</dbReference>
<gene>
    <name evidence="8" type="ORF">JOC83_001181</name>
</gene>
<keyword evidence="2" id="KW-0547">Nucleotide-binding</keyword>
<evidence type="ECO:0000256" key="1">
    <source>
        <dbReference type="ARBA" id="ARBA00004370"/>
    </source>
</evidence>
<dbReference type="Gene3D" id="2.30.30.40">
    <property type="entry name" value="SH3 Domains"/>
    <property type="match status" value="1"/>
</dbReference>
<evidence type="ECO:0000256" key="4">
    <source>
        <dbReference type="ARBA" id="ARBA00023134"/>
    </source>
</evidence>
<comment type="subcellular location">
    <subcellularLocation>
        <location evidence="1">Membrane</location>
    </subcellularLocation>
</comment>
<dbReference type="Gene3D" id="3.40.50.300">
    <property type="entry name" value="P-loop containing nucleotide triphosphate hydrolases"/>
    <property type="match status" value="1"/>
</dbReference>
<evidence type="ECO:0000256" key="3">
    <source>
        <dbReference type="ARBA" id="ARBA00022801"/>
    </source>
</evidence>
<feature type="coiled-coil region" evidence="6">
    <location>
        <begin position="425"/>
        <end position="485"/>
    </location>
</feature>
<accession>A0ABS2QSE2</accession>
<dbReference type="EMBL" id="JAFBFC010000002">
    <property type="protein sequence ID" value="MBM7702347.1"/>
    <property type="molecule type" value="Genomic_DNA"/>
</dbReference>
<evidence type="ECO:0000259" key="7">
    <source>
        <dbReference type="PROSITE" id="PS51781"/>
    </source>
</evidence>
<dbReference type="InterPro" id="IPR027094">
    <property type="entry name" value="Mitofusin_fam"/>
</dbReference>
<organism evidence="8 9">
    <name type="scientific">Priestia iocasae</name>
    <dbReference type="NCBI Taxonomy" id="2291674"/>
    <lineage>
        <taxon>Bacteria</taxon>
        <taxon>Bacillati</taxon>
        <taxon>Bacillota</taxon>
        <taxon>Bacilli</taxon>
        <taxon>Bacillales</taxon>
        <taxon>Bacillaceae</taxon>
        <taxon>Priestia</taxon>
    </lineage>
</organism>
<keyword evidence="5" id="KW-0472">Membrane</keyword>
<feature type="domain" description="SH3b" evidence="7">
    <location>
        <begin position="668"/>
        <end position="734"/>
    </location>
</feature>
<dbReference type="InterPro" id="IPR027417">
    <property type="entry name" value="P-loop_NTPase"/>
</dbReference>
<dbReference type="Proteomes" id="UP000809829">
    <property type="component" value="Unassembled WGS sequence"/>
</dbReference>
<dbReference type="PANTHER" id="PTHR10465">
    <property type="entry name" value="TRANSMEMBRANE GTPASE FZO1"/>
    <property type="match status" value="1"/>
</dbReference>
<proteinExistence type="predicted"/>
<dbReference type="InterPro" id="IPR003646">
    <property type="entry name" value="SH3-like_bac-type"/>
</dbReference>
<dbReference type="PANTHER" id="PTHR10465:SF0">
    <property type="entry name" value="SARCALUMENIN"/>
    <property type="match status" value="1"/>
</dbReference>
<dbReference type="RefSeq" id="WP_205185210.1">
    <property type="nucleotide sequence ID" value="NZ_JAFBFC010000002.1"/>
</dbReference>
<dbReference type="Pfam" id="PF00350">
    <property type="entry name" value="Dynamin_N"/>
    <property type="match status" value="1"/>
</dbReference>
<keyword evidence="3" id="KW-0378">Hydrolase</keyword>
<keyword evidence="9" id="KW-1185">Reference proteome</keyword>
<sequence>MQNVPKLLQQLHNIKNIIHTTSSPSLIYTLQKLIEDAEEKMMVMIMGEFKAGKTTFLNALLGEELLISDVTPATAINTIIKYGDTYQLYAVFKNGTKEILDHRHLKLISTEGDPVGAHLRKKIDYLVVEAPKEILKTITLIDSPGLNAANQTHTYETERFISRADDVIWLFRYGIVGRLTEERSIALINKERIVPLGIINAIDLHYEQSDDELDDYLQEERHKHKHHLRNLIGVSSMDALEAMIESDKEKWEWSNFDELHAILDGIANDSVKKENRILMKSKGFFEELLTETVNLLEKDNYDEQVQALKQFVEKNQHELFKQKVNTVNNINKQEQEMKQWDLFSEKVTSLSTLQDTLKKQQLARNNSSLVDMITALNYTILSFKNKSKDFVDYSLYVKDLHNDAVGSGMTRVKQLFAKKQRLAKVNRVLSLLENKRAECLELEQQMKQQQAQVQDTLKKTIPQIQREINNQRTELFKQAKEHKENIFELIEEEHESQKQALAFLEKYSYIDELQRLIKKQVIPNLECLEKVDGIYLDVIEEIRATLDHLLQIKTARGVIDTYHHNRIELQQNNIHMSFSPELPYNVSDQVPLHICSEYTPVVQEMPTFNTTYLRPYTLMTLTGLLLFMLYQNNLHPKVFLMTDRVIGWMSDVKNDVVSKLMDEESNYIGTAEVKVEHLNIRSGPSIEAEKVGMAVLGDQFDVLEKDEGWFKVSEGQWISGEPDYTSFVPSSNVNAQGDRYDETLTLNAYTDDDITSFITNFAYENFQNHFQLDRTSYFANLDVYHTFLTYSNSEAGCYYENGAEDFGVVELEPLKRVSEREAVYLVEEQFYDSVSGWASKVLYSIEYTVTITENGELVISKFSQESKGVYGFDWCNSPQ</sequence>
<evidence type="ECO:0000313" key="9">
    <source>
        <dbReference type="Proteomes" id="UP000809829"/>
    </source>
</evidence>
<comment type="caution">
    <text evidence="8">The sequence shown here is derived from an EMBL/GenBank/DDBJ whole genome shotgun (WGS) entry which is preliminary data.</text>
</comment>
<protein>
    <recommendedName>
        <fullName evidence="7">SH3b domain-containing protein</fullName>
    </recommendedName>
</protein>
<evidence type="ECO:0000256" key="6">
    <source>
        <dbReference type="SAM" id="Coils"/>
    </source>
</evidence>
<dbReference type="SUPFAM" id="SSF52540">
    <property type="entry name" value="P-loop containing nucleoside triphosphate hydrolases"/>
    <property type="match status" value="1"/>
</dbReference>
<dbReference type="Pfam" id="PF08239">
    <property type="entry name" value="SH3_3"/>
    <property type="match status" value="1"/>
</dbReference>
<dbReference type="InterPro" id="IPR045063">
    <property type="entry name" value="Dynamin_N"/>
</dbReference>
<evidence type="ECO:0000256" key="2">
    <source>
        <dbReference type="ARBA" id="ARBA00022741"/>
    </source>
</evidence>
<dbReference type="CDD" id="cd09912">
    <property type="entry name" value="DLP_2"/>
    <property type="match status" value="1"/>
</dbReference>
<keyword evidence="6" id="KW-0175">Coiled coil</keyword>
<reference evidence="8 9" key="1">
    <citation type="submission" date="2021-01" db="EMBL/GenBank/DDBJ databases">
        <title>Genomic Encyclopedia of Type Strains, Phase IV (KMG-IV): sequencing the most valuable type-strain genomes for metagenomic binning, comparative biology and taxonomic classification.</title>
        <authorList>
            <person name="Goeker M."/>
        </authorList>
    </citation>
    <scope>NUCLEOTIDE SEQUENCE [LARGE SCALE GENOMIC DNA]</scope>
    <source>
        <strain evidence="8 9">DSM 104297</strain>
    </source>
</reference>
<name>A0ABS2QSE2_9BACI</name>